<dbReference type="GO" id="GO:0051536">
    <property type="term" value="F:iron-sulfur cluster binding"/>
    <property type="evidence" value="ECO:0007669"/>
    <property type="project" value="InterPro"/>
</dbReference>
<sequence>MKYTKTLLDHFRNPRNVGVIKDADGVGKVTSPVCGDIMELYIKVKDERIVDVKFQTFGCAAAIASSSVLTELIKGKKIDEALEITNKRIVDTLGGLPEEKLHCSVLAEDGVRKAIEDYKSKQKTTPQSRFAPTGQADYRS</sequence>
<dbReference type="SUPFAM" id="SSF82649">
    <property type="entry name" value="SufE/NifU"/>
    <property type="match status" value="1"/>
</dbReference>
<dbReference type="Gene3D" id="3.90.1010.10">
    <property type="match status" value="1"/>
</dbReference>
<evidence type="ECO:0000313" key="4">
    <source>
        <dbReference type="Proteomes" id="UP000215215"/>
    </source>
</evidence>
<protein>
    <submittedName>
        <fullName evidence="3">Fe-S cluster assembly scaffold protein NifU</fullName>
    </submittedName>
</protein>
<dbReference type="GO" id="GO:0005506">
    <property type="term" value="F:iron ion binding"/>
    <property type="evidence" value="ECO:0007669"/>
    <property type="project" value="InterPro"/>
</dbReference>
<gene>
    <name evidence="3" type="primary">nifU</name>
    <name evidence="3" type="ORF">CH333_09770</name>
</gene>
<name>A0A235BQH8_UNCW3</name>
<evidence type="ECO:0000256" key="1">
    <source>
        <dbReference type="SAM" id="MobiDB-lite"/>
    </source>
</evidence>
<feature type="domain" description="NIF system FeS cluster assembly NifU N-terminal" evidence="2">
    <location>
        <begin position="3"/>
        <end position="124"/>
    </location>
</feature>
<dbReference type="EMBL" id="NOZQ01000214">
    <property type="protein sequence ID" value="OYD13815.1"/>
    <property type="molecule type" value="Genomic_DNA"/>
</dbReference>
<dbReference type="AlphaFoldDB" id="A0A235BQH8"/>
<dbReference type="NCBIfam" id="TIGR03419">
    <property type="entry name" value="NifU_clost"/>
    <property type="match status" value="1"/>
</dbReference>
<feature type="region of interest" description="Disordered" evidence="1">
    <location>
        <begin position="117"/>
        <end position="140"/>
    </location>
</feature>
<dbReference type="InterPro" id="IPR002871">
    <property type="entry name" value="NIF_FeS_clus_asmbl_NifU_N"/>
</dbReference>
<proteinExistence type="predicted"/>
<reference evidence="3 4" key="1">
    <citation type="submission" date="2017-07" db="EMBL/GenBank/DDBJ databases">
        <title>Recovery of genomes from metagenomes via a dereplication, aggregation, and scoring strategy.</title>
        <authorList>
            <person name="Sieber C.M."/>
            <person name="Probst A.J."/>
            <person name="Sharrar A."/>
            <person name="Thomas B.C."/>
            <person name="Hess M."/>
            <person name="Tringe S.G."/>
            <person name="Banfield J.F."/>
        </authorList>
    </citation>
    <scope>NUCLEOTIDE SEQUENCE [LARGE SCALE GENOMIC DNA]</scope>
    <source>
        <strain evidence="3">JGI_Cruoil_03_44_89</strain>
    </source>
</reference>
<evidence type="ECO:0000313" key="3">
    <source>
        <dbReference type="EMBL" id="OYD13815.1"/>
    </source>
</evidence>
<dbReference type="Pfam" id="PF01592">
    <property type="entry name" value="NifU_N"/>
    <property type="match status" value="1"/>
</dbReference>
<dbReference type="PANTHER" id="PTHR10093">
    <property type="entry name" value="IRON-SULFUR CLUSTER ASSEMBLY ENZYME NIFU HOMOLOG"/>
    <property type="match status" value="1"/>
</dbReference>
<dbReference type="InterPro" id="IPR017787">
    <property type="entry name" value="NIF_FeS_clus_asmbl_NifU-like"/>
</dbReference>
<dbReference type="Proteomes" id="UP000215215">
    <property type="component" value="Unassembled WGS sequence"/>
</dbReference>
<accession>A0A235BQH8</accession>
<organism evidence="3 4">
    <name type="scientific">candidate division WOR-3 bacterium JGI_Cruoil_03_44_89</name>
    <dbReference type="NCBI Taxonomy" id="1973748"/>
    <lineage>
        <taxon>Bacteria</taxon>
        <taxon>Bacteria division WOR-3</taxon>
    </lineage>
</organism>
<dbReference type="GO" id="GO:0016226">
    <property type="term" value="P:iron-sulfur cluster assembly"/>
    <property type="evidence" value="ECO:0007669"/>
    <property type="project" value="InterPro"/>
</dbReference>
<dbReference type="CDD" id="cd06664">
    <property type="entry name" value="IscU_like"/>
    <property type="match status" value="1"/>
</dbReference>
<comment type="caution">
    <text evidence="3">The sequence shown here is derived from an EMBL/GenBank/DDBJ whole genome shotgun (WGS) entry which is preliminary data.</text>
</comment>
<evidence type="ECO:0000259" key="2">
    <source>
        <dbReference type="Pfam" id="PF01592"/>
    </source>
</evidence>